<dbReference type="Proteomes" id="UP001457282">
    <property type="component" value="Unassembled WGS sequence"/>
</dbReference>
<dbReference type="InterPro" id="IPR023213">
    <property type="entry name" value="CAT-like_dom_sf"/>
</dbReference>
<proteinExistence type="inferred from homology"/>
<keyword evidence="2" id="KW-0808">Transferase</keyword>
<organism evidence="4 5">
    <name type="scientific">Rubus argutus</name>
    <name type="common">Southern blackberry</name>
    <dbReference type="NCBI Taxonomy" id="59490"/>
    <lineage>
        <taxon>Eukaryota</taxon>
        <taxon>Viridiplantae</taxon>
        <taxon>Streptophyta</taxon>
        <taxon>Embryophyta</taxon>
        <taxon>Tracheophyta</taxon>
        <taxon>Spermatophyta</taxon>
        <taxon>Magnoliopsida</taxon>
        <taxon>eudicotyledons</taxon>
        <taxon>Gunneridae</taxon>
        <taxon>Pentapetalae</taxon>
        <taxon>rosids</taxon>
        <taxon>fabids</taxon>
        <taxon>Rosales</taxon>
        <taxon>Rosaceae</taxon>
        <taxon>Rosoideae</taxon>
        <taxon>Rosoideae incertae sedis</taxon>
        <taxon>Rubus</taxon>
    </lineage>
</organism>
<protein>
    <submittedName>
        <fullName evidence="4">Uncharacterized protein</fullName>
    </submittedName>
</protein>
<dbReference type="EMBL" id="JBEDUW010000003">
    <property type="protein sequence ID" value="KAK9940629.1"/>
    <property type="molecule type" value="Genomic_DNA"/>
</dbReference>
<dbReference type="Gene3D" id="3.30.559.10">
    <property type="entry name" value="Chloramphenicol acetyltransferase-like domain"/>
    <property type="match status" value="3"/>
</dbReference>
<keyword evidence="3" id="KW-0012">Acyltransferase</keyword>
<gene>
    <name evidence="4" type="ORF">M0R45_017280</name>
</gene>
<comment type="similarity">
    <text evidence="1">Belongs to the plant acyltransferase family.</text>
</comment>
<dbReference type="PANTHER" id="PTHR31642">
    <property type="entry name" value="TRICHOTHECENE 3-O-ACETYLTRANSFERASE"/>
    <property type="match status" value="1"/>
</dbReference>
<accession>A0AAW1XVF6</accession>
<dbReference type="GO" id="GO:0016747">
    <property type="term" value="F:acyltransferase activity, transferring groups other than amino-acyl groups"/>
    <property type="evidence" value="ECO:0007669"/>
    <property type="project" value="TreeGrafter"/>
</dbReference>
<sequence>MALNVSVLESTVVRPAVETPRQSLWISNIDMVQPHTHTPLVYFYKQPNNNDGADKDQNFFDKHVLKHSLSKALVPFYPLAGRLKQKGTSMVSISIAMQRITYLKCGGVALGLRLDHRVADGLSAFHFINTWSDMARGLDCAIPPTMDRTILRARDPPRPLLDHNHHIEYPPRNQHEINTEATTVSIFRFTREQINVLKAMSTTTKEEDDDDMNNYTSFEVLAERQQQLWQGISYQNQYGMLQAVFHNALVRMDDDYLRSSVDHLELQQRRQDLSALAHGTHVRFPNLGINSWSILPLYDSDFGWGRPIFVGGSGIRREGKAYMVPSETNDGSILLSISLQSQHMKSFSNLVYDI</sequence>
<dbReference type="Pfam" id="PF02458">
    <property type="entry name" value="Transferase"/>
    <property type="match status" value="3"/>
</dbReference>
<comment type="caution">
    <text evidence="4">The sequence shown here is derived from an EMBL/GenBank/DDBJ whole genome shotgun (WGS) entry which is preliminary data.</text>
</comment>
<evidence type="ECO:0000256" key="2">
    <source>
        <dbReference type="ARBA" id="ARBA00022679"/>
    </source>
</evidence>
<keyword evidence="5" id="KW-1185">Reference proteome</keyword>
<evidence type="ECO:0000313" key="5">
    <source>
        <dbReference type="Proteomes" id="UP001457282"/>
    </source>
</evidence>
<name>A0AAW1XVF6_RUBAR</name>
<evidence type="ECO:0000256" key="1">
    <source>
        <dbReference type="ARBA" id="ARBA00009861"/>
    </source>
</evidence>
<dbReference type="InterPro" id="IPR050317">
    <property type="entry name" value="Plant_Fungal_Acyltransferase"/>
</dbReference>
<evidence type="ECO:0000313" key="4">
    <source>
        <dbReference type="EMBL" id="KAK9940629.1"/>
    </source>
</evidence>
<dbReference type="AlphaFoldDB" id="A0AAW1XVF6"/>
<evidence type="ECO:0000256" key="3">
    <source>
        <dbReference type="ARBA" id="ARBA00023315"/>
    </source>
</evidence>
<reference evidence="4 5" key="1">
    <citation type="journal article" date="2023" name="G3 (Bethesda)">
        <title>A chromosome-length genome assembly and annotation of blackberry (Rubus argutus, cv. 'Hillquist').</title>
        <authorList>
            <person name="Bruna T."/>
            <person name="Aryal R."/>
            <person name="Dudchenko O."/>
            <person name="Sargent D.J."/>
            <person name="Mead D."/>
            <person name="Buti M."/>
            <person name="Cavallini A."/>
            <person name="Hytonen T."/>
            <person name="Andres J."/>
            <person name="Pham M."/>
            <person name="Weisz D."/>
            <person name="Mascagni F."/>
            <person name="Usai G."/>
            <person name="Natali L."/>
            <person name="Bassil N."/>
            <person name="Fernandez G.E."/>
            <person name="Lomsadze A."/>
            <person name="Armour M."/>
            <person name="Olukolu B."/>
            <person name="Poorten T."/>
            <person name="Britton C."/>
            <person name="Davik J."/>
            <person name="Ashrafi H."/>
            <person name="Aiden E.L."/>
            <person name="Borodovsky M."/>
            <person name="Worthington M."/>
        </authorList>
    </citation>
    <scope>NUCLEOTIDE SEQUENCE [LARGE SCALE GENOMIC DNA]</scope>
    <source>
        <strain evidence="4">PI 553951</strain>
    </source>
</reference>
<dbReference type="PANTHER" id="PTHR31642:SF11">
    <property type="entry name" value="SHIKIMATE O-HYDROXYCINNAMOYLTRANSFERASE"/>
    <property type="match status" value="1"/>
</dbReference>